<dbReference type="InterPro" id="IPR013087">
    <property type="entry name" value="Znf_C2H2_type"/>
</dbReference>
<organism evidence="4 5">
    <name type="scientific">Plutella xylostella</name>
    <name type="common">Diamondback moth</name>
    <name type="synonym">Plutella maculipennis</name>
    <dbReference type="NCBI Taxonomy" id="51655"/>
    <lineage>
        <taxon>Eukaryota</taxon>
        <taxon>Metazoa</taxon>
        <taxon>Ecdysozoa</taxon>
        <taxon>Arthropoda</taxon>
        <taxon>Hexapoda</taxon>
        <taxon>Insecta</taxon>
        <taxon>Pterygota</taxon>
        <taxon>Neoptera</taxon>
        <taxon>Endopterygota</taxon>
        <taxon>Lepidoptera</taxon>
        <taxon>Glossata</taxon>
        <taxon>Ditrysia</taxon>
        <taxon>Yponomeutoidea</taxon>
        <taxon>Plutellidae</taxon>
        <taxon>Plutella</taxon>
    </lineage>
</organism>
<proteinExistence type="predicted"/>
<feature type="domain" description="C2H2-type" evidence="3">
    <location>
        <begin position="376"/>
        <end position="403"/>
    </location>
</feature>
<dbReference type="GO" id="GO:0008270">
    <property type="term" value="F:zinc ion binding"/>
    <property type="evidence" value="ECO:0007669"/>
    <property type="project" value="UniProtKB-KW"/>
</dbReference>
<name>A0A8S4G0T1_PLUXY</name>
<dbReference type="Proteomes" id="UP000653454">
    <property type="component" value="Unassembled WGS sequence"/>
</dbReference>
<evidence type="ECO:0000259" key="3">
    <source>
        <dbReference type="PROSITE" id="PS50157"/>
    </source>
</evidence>
<feature type="domain" description="C2H2-type" evidence="3">
    <location>
        <begin position="330"/>
        <end position="357"/>
    </location>
</feature>
<evidence type="ECO:0000256" key="1">
    <source>
        <dbReference type="PROSITE-ProRule" id="PRU00042"/>
    </source>
</evidence>
<keyword evidence="1" id="KW-0479">Metal-binding</keyword>
<dbReference type="SMART" id="SM00355">
    <property type="entry name" value="ZnF_C2H2"/>
    <property type="match status" value="2"/>
</dbReference>
<keyword evidence="1" id="KW-0863">Zinc-finger</keyword>
<dbReference type="PROSITE" id="PS50157">
    <property type="entry name" value="ZINC_FINGER_C2H2_2"/>
    <property type="match status" value="2"/>
</dbReference>
<dbReference type="AlphaFoldDB" id="A0A8S4G0T1"/>
<comment type="caution">
    <text evidence="4">The sequence shown here is derived from an EMBL/GenBank/DDBJ whole genome shotgun (WGS) entry which is preliminary data.</text>
</comment>
<feature type="region of interest" description="Disordered" evidence="2">
    <location>
        <begin position="45"/>
        <end position="128"/>
    </location>
</feature>
<dbReference type="EMBL" id="CAJHNJ030000050">
    <property type="protein sequence ID" value="CAG9132532.1"/>
    <property type="molecule type" value="Genomic_DNA"/>
</dbReference>
<gene>
    <name evidence="4" type="ORF">PLXY2_LOCUS10804</name>
</gene>
<sequence length="414" mass="46631">MTESDGEIEYLDEDADIVEKCIQTALPVVPEVMLKPALEKLTSIPDATAKPLLVERSSKKKRVYDNAGSDYDPSEDLRPAKRPNRSRQSLNKSGGNKSLQATTPKAQQPKQATSISEPNAIEPKDIESRRKLDIKIPDYEDPLCLPVKLVKHDGADVRMLRTWNKLCLDRLKVADEGLSPKSGEAVGSRRSIVLRHVKHSQTGKLELTVWNKTSVENSAGEKNSEVFQAVLPRFREKTVLDFTMPPAKKKQGTKTSSTVLLTKEGDALIAYKPEEAISAVYQLKEALETEDEDASISRRYAHEVAPCRVCAACHQASSRPAKEGGSSKSIPCKVCQRSFVSVYNLLSHTRCHEPREIRRQKRQISSSLAKIVEYHYKCRICQQKFPFIKDLRKHVTKHRATEKFLCEVGNHWTF</sequence>
<accession>A0A8S4G0T1</accession>
<evidence type="ECO:0000313" key="5">
    <source>
        <dbReference type="Proteomes" id="UP000653454"/>
    </source>
</evidence>
<keyword evidence="5" id="KW-1185">Reference proteome</keyword>
<protein>
    <submittedName>
        <fullName evidence="4">(diamondback moth) hypothetical protein</fullName>
    </submittedName>
</protein>
<dbReference type="PROSITE" id="PS00028">
    <property type="entry name" value="ZINC_FINGER_C2H2_1"/>
    <property type="match status" value="2"/>
</dbReference>
<evidence type="ECO:0000313" key="4">
    <source>
        <dbReference type="EMBL" id="CAG9132532.1"/>
    </source>
</evidence>
<dbReference type="Gene3D" id="3.30.160.60">
    <property type="entry name" value="Classic Zinc Finger"/>
    <property type="match status" value="1"/>
</dbReference>
<reference evidence="4" key="1">
    <citation type="submission" date="2020-11" db="EMBL/GenBank/DDBJ databases">
        <authorList>
            <person name="Whiteford S."/>
        </authorList>
    </citation>
    <scope>NUCLEOTIDE SEQUENCE</scope>
</reference>
<dbReference type="Pfam" id="PF13912">
    <property type="entry name" value="zf-C2H2_6"/>
    <property type="match status" value="2"/>
</dbReference>
<keyword evidence="1" id="KW-0862">Zinc</keyword>
<evidence type="ECO:0000256" key="2">
    <source>
        <dbReference type="SAM" id="MobiDB-lite"/>
    </source>
</evidence>
<feature type="compositionally biased region" description="Polar residues" evidence="2">
    <location>
        <begin position="86"/>
        <end position="117"/>
    </location>
</feature>